<accession>A0AAP7A5S5</accession>
<dbReference type="Proteomes" id="UP000552038">
    <property type="component" value="Unassembled WGS sequence"/>
</dbReference>
<dbReference type="AlphaFoldDB" id="A0AAP7A5S5"/>
<sequence length="126" mass="15197">MTEEKVLKLSELADDVQIGREEHNEIYTVAELKREIIELGEPHHEYKHWYTIENQRWKPSAERMVEDYIDNQYPDMYEGWEERARDCITEDVQQRIQAILDEAFASDHATVYWTFEEPVEIDIYSN</sequence>
<gene>
    <name evidence="1" type="ORF">HMI46_21810</name>
</gene>
<evidence type="ECO:0000313" key="2">
    <source>
        <dbReference type="Proteomes" id="UP000552038"/>
    </source>
</evidence>
<name>A0AAP7A5S5_PAEAL</name>
<evidence type="ECO:0000313" key="1">
    <source>
        <dbReference type="EMBL" id="NOJ73172.1"/>
    </source>
</evidence>
<reference evidence="1 2" key="1">
    <citation type="submission" date="2020-05" db="EMBL/GenBank/DDBJ databases">
        <title>Whole genome sequencing and identification of novel metabolites from Paenibacillus alvei strain JR949.</title>
        <authorList>
            <person name="Rajendhran J."/>
            <person name="Sree Pranav P."/>
            <person name="Mahalakshmi B."/>
            <person name="Karthikeyan R."/>
        </authorList>
    </citation>
    <scope>NUCLEOTIDE SEQUENCE [LARGE SCALE GENOMIC DNA]</scope>
    <source>
        <strain evidence="1 2">JR949</strain>
    </source>
</reference>
<proteinExistence type="predicted"/>
<dbReference type="EMBL" id="JABFOR010000038">
    <property type="protein sequence ID" value="NOJ73172.1"/>
    <property type="molecule type" value="Genomic_DNA"/>
</dbReference>
<protein>
    <submittedName>
        <fullName evidence="1">Uncharacterized protein</fullName>
    </submittedName>
</protein>
<organism evidence="1 2">
    <name type="scientific">Paenibacillus alvei</name>
    <name type="common">Bacillus alvei</name>
    <dbReference type="NCBI Taxonomy" id="44250"/>
    <lineage>
        <taxon>Bacteria</taxon>
        <taxon>Bacillati</taxon>
        <taxon>Bacillota</taxon>
        <taxon>Bacilli</taxon>
        <taxon>Bacillales</taxon>
        <taxon>Paenibacillaceae</taxon>
        <taxon>Paenibacillus</taxon>
    </lineage>
</organism>
<dbReference type="RefSeq" id="WP_171418795.1">
    <property type="nucleotide sequence ID" value="NZ_JABFOR010000038.1"/>
</dbReference>
<comment type="caution">
    <text evidence="1">The sequence shown here is derived from an EMBL/GenBank/DDBJ whole genome shotgun (WGS) entry which is preliminary data.</text>
</comment>